<comment type="caution">
    <text evidence="1">The sequence shown here is derived from an EMBL/GenBank/DDBJ whole genome shotgun (WGS) entry which is preliminary data.</text>
</comment>
<organism evidence="1 2">
    <name type="scientific">Arthrobacter mobilis</name>
    <dbReference type="NCBI Taxonomy" id="2724944"/>
    <lineage>
        <taxon>Bacteria</taxon>
        <taxon>Bacillati</taxon>
        <taxon>Actinomycetota</taxon>
        <taxon>Actinomycetes</taxon>
        <taxon>Micrococcales</taxon>
        <taxon>Micrococcaceae</taxon>
        <taxon>Arthrobacter</taxon>
    </lineage>
</organism>
<dbReference type="Pfam" id="PF20242">
    <property type="entry name" value="Emfourin"/>
    <property type="match status" value="1"/>
</dbReference>
<reference evidence="1 2" key="1">
    <citation type="submission" date="2020-04" db="EMBL/GenBank/DDBJ databases">
        <title>Arthrobacter sp. nov.</title>
        <authorList>
            <person name="Liu S."/>
        </authorList>
    </citation>
    <scope>NUCLEOTIDE SEQUENCE [LARGE SCALE GENOMIC DNA]</scope>
    <source>
        <strain evidence="1 2">E918</strain>
    </source>
</reference>
<dbReference type="RefSeq" id="WP_168485467.1">
    <property type="nucleotide sequence ID" value="NZ_JAAZSQ010000004.1"/>
</dbReference>
<proteinExistence type="predicted"/>
<evidence type="ECO:0000313" key="1">
    <source>
        <dbReference type="EMBL" id="NKX54115.1"/>
    </source>
</evidence>
<name>A0A7X6K411_9MICC</name>
<protein>
    <recommendedName>
        <fullName evidence="3">Metalloprotease</fullName>
    </recommendedName>
</protein>
<keyword evidence="2" id="KW-1185">Reference proteome</keyword>
<gene>
    <name evidence="1" type="ORF">HGG74_06065</name>
</gene>
<dbReference type="Proteomes" id="UP000544090">
    <property type="component" value="Unassembled WGS sequence"/>
</dbReference>
<accession>A0A7X6K411</accession>
<sequence>MRISVKRTGGFAGLTRRWSVEVGGDELERDWREVIEACPWEAVPAQENQPDRFIYDIQAGERQATLPERELTGPWLRLVDMARRAAGQQSG</sequence>
<evidence type="ECO:0000313" key="2">
    <source>
        <dbReference type="Proteomes" id="UP000544090"/>
    </source>
</evidence>
<dbReference type="InterPro" id="IPR049457">
    <property type="entry name" value="Emfourin"/>
</dbReference>
<dbReference type="EMBL" id="JAAZSQ010000004">
    <property type="protein sequence ID" value="NKX54115.1"/>
    <property type="molecule type" value="Genomic_DNA"/>
</dbReference>
<dbReference type="AlphaFoldDB" id="A0A7X6K411"/>
<evidence type="ECO:0008006" key="3">
    <source>
        <dbReference type="Google" id="ProtNLM"/>
    </source>
</evidence>